<accession>A0A914EGP7</accession>
<keyword evidence="1" id="KW-1015">Disulfide bond</keyword>
<dbReference type="SMART" id="SM00018">
    <property type="entry name" value="PD"/>
    <property type="match status" value="1"/>
</dbReference>
<dbReference type="InterPro" id="IPR000519">
    <property type="entry name" value="P_trefoil_dom"/>
</dbReference>
<keyword evidence="3" id="KW-1133">Transmembrane helix</keyword>
<evidence type="ECO:0000313" key="6">
    <source>
        <dbReference type="WBParaSite" id="ACRNAN_scaffold7747.g9710.t1"/>
    </source>
</evidence>
<reference evidence="6" key="1">
    <citation type="submission" date="2022-11" db="UniProtKB">
        <authorList>
            <consortium name="WormBaseParasite"/>
        </authorList>
    </citation>
    <scope>IDENTIFICATION</scope>
</reference>
<evidence type="ECO:0000259" key="4">
    <source>
        <dbReference type="PROSITE" id="PS51448"/>
    </source>
</evidence>
<dbReference type="SUPFAM" id="SSF57492">
    <property type="entry name" value="Trefoil"/>
    <property type="match status" value="1"/>
</dbReference>
<keyword evidence="3" id="KW-0472">Membrane</keyword>
<dbReference type="Proteomes" id="UP000887540">
    <property type="component" value="Unplaced"/>
</dbReference>
<evidence type="ECO:0000256" key="3">
    <source>
        <dbReference type="SAM" id="Phobius"/>
    </source>
</evidence>
<feature type="transmembrane region" description="Helical" evidence="3">
    <location>
        <begin position="51"/>
        <end position="73"/>
    </location>
</feature>
<evidence type="ECO:0000313" key="5">
    <source>
        <dbReference type="Proteomes" id="UP000887540"/>
    </source>
</evidence>
<sequence>MGMLYDLIYTAYANPFVRLYDMDVLDELESNKTKMTTIEKKNRNIVIKPSLIFASILSILVLALVLTILFLYLKAFWFIQHGGNTPGPRLDCGLEPNSTKEICLNRGCLWDDRYEKTQPDIPNCYFPPNTGYIATKFYENSTILMKKQNSVKNPYGEDFNTLIFKANRIGAGLHISIYPPNVER</sequence>
<protein>
    <submittedName>
        <fullName evidence="6">P-type domain-containing protein</fullName>
    </submittedName>
</protein>
<keyword evidence="3" id="KW-0812">Transmembrane</keyword>
<dbReference type="Gene3D" id="4.10.110.10">
    <property type="entry name" value="Spasmolytic Protein, domain 1"/>
    <property type="match status" value="1"/>
</dbReference>
<comment type="caution">
    <text evidence="2">Lacks conserved residue(s) required for the propagation of feature annotation.</text>
</comment>
<organism evidence="5 6">
    <name type="scientific">Acrobeloides nanus</name>
    <dbReference type="NCBI Taxonomy" id="290746"/>
    <lineage>
        <taxon>Eukaryota</taxon>
        <taxon>Metazoa</taxon>
        <taxon>Ecdysozoa</taxon>
        <taxon>Nematoda</taxon>
        <taxon>Chromadorea</taxon>
        <taxon>Rhabditida</taxon>
        <taxon>Tylenchina</taxon>
        <taxon>Cephalobomorpha</taxon>
        <taxon>Cephaloboidea</taxon>
        <taxon>Cephalobidae</taxon>
        <taxon>Acrobeloides</taxon>
    </lineage>
</organism>
<keyword evidence="5" id="KW-1185">Reference proteome</keyword>
<dbReference type="PROSITE" id="PS51448">
    <property type="entry name" value="P_TREFOIL_2"/>
    <property type="match status" value="1"/>
</dbReference>
<dbReference type="WBParaSite" id="ACRNAN_scaffold7747.g9710.t1">
    <property type="protein sequence ID" value="ACRNAN_scaffold7747.g9710.t1"/>
    <property type="gene ID" value="ACRNAN_scaffold7747.g9710"/>
</dbReference>
<dbReference type="CDD" id="cd00111">
    <property type="entry name" value="Trefoil"/>
    <property type="match status" value="1"/>
</dbReference>
<name>A0A914EGP7_9BILA</name>
<dbReference type="InterPro" id="IPR044913">
    <property type="entry name" value="P_trefoil_dom_sf"/>
</dbReference>
<evidence type="ECO:0000256" key="2">
    <source>
        <dbReference type="PROSITE-ProRule" id="PRU00779"/>
    </source>
</evidence>
<dbReference type="Pfam" id="PF00088">
    <property type="entry name" value="Trefoil"/>
    <property type="match status" value="1"/>
</dbReference>
<dbReference type="AlphaFoldDB" id="A0A914EGP7"/>
<evidence type="ECO:0000256" key="1">
    <source>
        <dbReference type="ARBA" id="ARBA00023157"/>
    </source>
</evidence>
<proteinExistence type="predicted"/>
<feature type="domain" description="P-type" evidence="4">
    <location>
        <begin position="80"/>
        <end position="128"/>
    </location>
</feature>